<evidence type="ECO:0000313" key="9">
    <source>
        <dbReference type="RefSeq" id="XP_039125317.1"/>
    </source>
</evidence>
<evidence type="ECO:0000256" key="5">
    <source>
        <dbReference type="ARBA" id="ARBA00034252"/>
    </source>
</evidence>
<dbReference type="SUPFAM" id="SSF56801">
    <property type="entry name" value="Acetyl-CoA synthetase-like"/>
    <property type="match status" value="1"/>
</dbReference>
<dbReference type="PROSITE" id="PS00455">
    <property type="entry name" value="AMP_BINDING"/>
    <property type="match status" value="1"/>
</dbReference>
<dbReference type="RefSeq" id="XP_039125317.1">
    <property type="nucleotide sequence ID" value="XM_039269383.1"/>
</dbReference>
<dbReference type="InterPro" id="IPR042099">
    <property type="entry name" value="ANL_N_sf"/>
</dbReference>
<evidence type="ECO:0000256" key="1">
    <source>
        <dbReference type="ARBA" id="ARBA00006432"/>
    </source>
</evidence>
<dbReference type="Pfam" id="PF00501">
    <property type="entry name" value="AMP-binding"/>
    <property type="match status" value="1"/>
</dbReference>
<dbReference type="GeneID" id="120261473"/>
<evidence type="ECO:0000313" key="8">
    <source>
        <dbReference type="Proteomes" id="UP001515500"/>
    </source>
</evidence>
<keyword evidence="4" id="KW-0067">ATP-binding</keyword>
<sequence>MAIDPRSGYSPATKTFHSLRPAVAFPPVSQPLSITAYAVSLLPNRLPSHPAFIDASNSVSLSYPNLVSQIHSLASSLHSHLGISEGHVAFILCPSCLEIPVLYLALLSLGAIITPANPASTPSELSRLIDVAVPTHFFATSSSSSKLPRHVTPILIDSHEFRSFLESGSPLSDPIEIRQSDPAAILFSSGTTGHVKGVLLSHRNIITETIPFISILRLQDRPHPTVHMLTAPPFHVYGVVFLIKSVVVGETTVIQTERFDPEKMIGAIERFGVTHLALSPPALLAMVRVCEQVGDRRRGLGSLEVVNCGGAPSPPVLIRRFNGLFPNVAFQQGYGLTESTGGVFRCLGLEENRRVGSCGRLAAHCEAKVVDPESGVALPPGKPGELWIRGPTIMAGYVGDSEATAAVLDSEGWLKTGDLCYIDEDGFLFVVDRLKELIKCKGYQVPPAELEQLLQEHPDITEAAVVPYPDEEAGQIPMAFIVRQSHITLSEAQVMDFINKQVAHYKKIRRVKFVNSIPRNASGKILRRDLIKLATLTLSSKL</sequence>
<dbReference type="Gene3D" id="3.40.50.12780">
    <property type="entry name" value="N-terminal domain of ligase-like"/>
    <property type="match status" value="1"/>
</dbReference>
<proteinExistence type="inferred from homology"/>
<dbReference type="PANTHER" id="PTHR24096">
    <property type="entry name" value="LONG-CHAIN-FATTY-ACID--COA LIGASE"/>
    <property type="match status" value="1"/>
</dbReference>
<comment type="catalytic activity">
    <reaction evidence="5">
        <text>(E)-4-coumarate + ATP + CoA = (E)-4-coumaroyl-CoA + AMP + diphosphate</text>
        <dbReference type="Rhea" id="RHEA:19641"/>
        <dbReference type="ChEBI" id="CHEBI:12876"/>
        <dbReference type="ChEBI" id="CHEBI:30616"/>
        <dbReference type="ChEBI" id="CHEBI:33019"/>
        <dbReference type="ChEBI" id="CHEBI:57287"/>
        <dbReference type="ChEBI" id="CHEBI:85008"/>
        <dbReference type="ChEBI" id="CHEBI:456215"/>
        <dbReference type="EC" id="6.2.1.12"/>
    </reaction>
    <physiologicalReaction direction="left-to-right" evidence="5">
        <dbReference type="Rhea" id="RHEA:19642"/>
    </physiologicalReaction>
</comment>
<dbReference type="Gene3D" id="3.30.300.30">
    <property type="match status" value="1"/>
</dbReference>
<dbReference type="GO" id="GO:0005524">
    <property type="term" value="F:ATP binding"/>
    <property type="evidence" value="ECO:0007669"/>
    <property type="project" value="UniProtKB-KW"/>
</dbReference>
<dbReference type="GO" id="GO:0106290">
    <property type="term" value="F:trans-cinnamate-CoA ligase activity"/>
    <property type="evidence" value="ECO:0007669"/>
    <property type="project" value="UniProtKB-ARBA"/>
</dbReference>
<dbReference type="InterPro" id="IPR025110">
    <property type="entry name" value="AMP-bd_C"/>
</dbReference>
<evidence type="ECO:0000256" key="4">
    <source>
        <dbReference type="ARBA" id="ARBA00022840"/>
    </source>
</evidence>
<dbReference type="Proteomes" id="UP001515500">
    <property type="component" value="Chromosome 5"/>
</dbReference>
<dbReference type="AlphaFoldDB" id="A0AB40BDD2"/>
<name>A0AB40BDD2_DIOCR</name>
<dbReference type="InterPro" id="IPR000873">
    <property type="entry name" value="AMP-dep_synth/lig_dom"/>
</dbReference>
<protein>
    <recommendedName>
        <fullName evidence="2">4-coumarate--CoA ligase</fullName>
        <ecNumber evidence="2">6.2.1.12</ecNumber>
    </recommendedName>
</protein>
<evidence type="ECO:0000256" key="2">
    <source>
        <dbReference type="ARBA" id="ARBA00012959"/>
    </source>
</evidence>
<dbReference type="Pfam" id="PF13193">
    <property type="entry name" value="AMP-binding_C"/>
    <property type="match status" value="1"/>
</dbReference>
<dbReference type="GO" id="GO:0009698">
    <property type="term" value="P:phenylpropanoid metabolic process"/>
    <property type="evidence" value="ECO:0007669"/>
    <property type="project" value="UniProtKB-ARBA"/>
</dbReference>
<dbReference type="FunFam" id="3.30.300.30:FF:000007">
    <property type="entry name" value="4-coumarate--CoA ligase 2"/>
    <property type="match status" value="1"/>
</dbReference>
<accession>A0AB40BDD2</accession>
<evidence type="ECO:0000256" key="3">
    <source>
        <dbReference type="ARBA" id="ARBA00022598"/>
    </source>
</evidence>
<organism evidence="8 9">
    <name type="scientific">Dioscorea cayennensis subsp. rotundata</name>
    <name type="common">White Guinea yam</name>
    <name type="synonym">Dioscorea rotundata</name>
    <dbReference type="NCBI Taxonomy" id="55577"/>
    <lineage>
        <taxon>Eukaryota</taxon>
        <taxon>Viridiplantae</taxon>
        <taxon>Streptophyta</taxon>
        <taxon>Embryophyta</taxon>
        <taxon>Tracheophyta</taxon>
        <taxon>Spermatophyta</taxon>
        <taxon>Magnoliopsida</taxon>
        <taxon>Liliopsida</taxon>
        <taxon>Dioscoreales</taxon>
        <taxon>Dioscoreaceae</taxon>
        <taxon>Dioscorea</taxon>
    </lineage>
</organism>
<keyword evidence="8" id="KW-1185">Reference proteome</keyword>
<dbReference type="CDD" id="cd05904">
    <property type="entry name" value="4CL"/>
    <property type="match status" value="1"/>
</dbReference>
<keyword evidence="4" id="KW-0547">Nucleotide-binding</keyword>
<reference evidence="9" key="1">
    <citation type="submission" date="2025-08" db="UniProtKB">
        <authorList>
            <consortium name="RefSeq"/>
        </authorList>
    </citation>
    <scope>IDENTIFICATION</scope>
</reference>
<comment type="similarity">
    <text evidence="1">Belongs to the ATP-dependent AMP-binding enzyme family.</text>
</comment>
<feature type="domain" description="AMP-binding enzyme C-terminal" evidence="7">
    <location>
        <begin position="449"/>
        <end position="524"/>
    </location>
</feature>
<dbReference type="PANTHER" id="PTHR24096:SF251">
    <property type="entry name" value="4-COUMARATE--COA LIGASE-LIKE 9"/>
    <property type="match status" value="1"/>
</dbReference>
<dbReference type="InterPro" id="IPR020845">
    <property type="entry name" value="AMP-binding_CS"/>
</dbReference>
<dbReference type="InterPro" id="IPR045851">
    <property type="entry name" value="AMP-bd_C_sf"/>
</dbReference>
<dbReference type="GO" id="GO:0016207">
    <property type="term" value="F:4-coumarate-CoA ligase activity"/>
    <property type="evidence" value="ECO:0007669"/>
    <property type="project" value="UniProtKB-EC"/>
</dbReference>
<evidence type="ECO:0000259" key="7">
    <source>
        <dbReference type="Pfam" id="PF13193"/>
    </source>
</evidence>
<feature type="domain" description="AMP-dependent synthetase/ligase" evidence="6">
    <location>
        <begin position="44"/>
        <end position="397"/>
    </location>
</feature>
<dbReference type="EC" id="6.2.1.12" evidence="2"/>
<gene>
    <name evidence="9" type="primary">LOC120261473</name>
</gene>
<evidence type="ECO:0000259" key="6">
    <source>
        <dbReference type="Pfam" id="PF00501"/>
    </source>
</evidence>
<keyword evidence="3" id="KW-0436">Ligase</keyword>